<reference evidence="3 4" key="1">
    <citation type="submission" date="2018-08" db="EMBL/GenBank/DDBJ databases">
        <title>A genome reference for cultivated species of the human gut microbiota.</title>
        <authorList>
            <person name="Zou Y."/>
            <person name="Xue W."/>
            <person name="Luo G."/>
        </authorList>
    </citation>
    <scope>NUCLEOTIDE SEQUENCE [LARGE SCALE GENOMIC DNA]</scope>
    <source>
        <strain evidence="3 4">AM27-46</strain>
    </source>
</reference>
<gene>
    <name evidence="3" type="ORF">DW729_01645</name>
</gene>
<keyword evidence="1" id="KW-1133">Transmembrane helix</keyword>
<evidence type="ECO:0000259" key="2">
    <source>
        <dbReference type="Pfam" id="PF01757"/>
    </source>
</evidence>
<dbReference type="Proteomes" id="UP000284640">
    <property type="component" value="Unassembled WGS sequence"/>
</dbReference>
<feature type="transmembrane region" description="Helical" evidence="1">
    <location>
        <begin position="63"/>
        <end position="80"/>
    </location>
</feature>
<dbReference type="InterPro" id="IPR002656">
    <property type="entry name" value="Acyl_transf_3_dom"/>
</dbReference>
<evidence type="ECO:0000313" key="4">
    <source>
        <dbReference type="Proteomes" id="UP000284640"/>
    </source>
</evidence>
<evidence type="ECO:0000313" key="3">
    <source>
        <dbReference type="EMBL" id="RHE62104.1"/>
    </source>
</evidence>
<feature type="transmembrane region" description="Helical" evidence="1">
    <location>
        <begin position="100"/>
        <end position="123"/>
    </location>
</feature>
<feature type="domain" description="Acyltransferase 3" evidence="2">
    <location>
        <begin position="14"/>
        <end position="229"/>
    </location>
</feature>
<keyword evidence="1" id="KW-0812">Transmembrane</keyword>
<feature type="transmembrane region" description="Helical" evidence="1">
    <location>
        <begin position="135"/>
        <end position="152"/>
    </location>
</feature>
<comment type="caution">
    <text evidence="3">The sequence shown here is derived from an EMBL/GenBank/DDBJ whole genome shotgun (WGS) entry which is preliminary data.</text>
</comment>
<dbReference type="AlphaFoldDB" id="A0A414JTU7"/>
<evidence type="ECO:0000256" key="1">
    <source>
        <dbReference type="SAM" id="Phobius"/>
    </source>
</evidence>
<keyword evidence="1" id="KW-0472">Membrane</keyword>
<protein>
    <recommendedName>
        <fullName evidence="2">Acyltransferase 3 domain-containing protein</fullName>
    </recommendedName>
</protein>
<proteinExistence type="predicted"/>
<feature type="transmembrane region" description="Helical" evidence="1">
    <location>
        <begin position="12"/>
        <end position="32"/>
    </location>
</feature>
<dbReference type="EMBL" id="QSKL01000001">
    <property type="protein sequence ID" value="RHE62104.1"/>
    <property type="molecule type" value="Genomic_DNA"/>
</dbReference>
<feature type="transmembrane region" description="Helical" evidence="1">
    <location>
        <begin position="161"/>
        <end position="179"/>
    </location>
</feature>
<feature type="transmembrane region" description="Helical" evidence="1">
    <location>
        <begin position="214"/>
        <end position="234"/>
    </location>
</feature>
<sequence length="260" mass="30359">MKIKQQKYLMDVVVIRLVLIFLLVFYHAFAIYSGAWSNPFPACQVNAVDVPLYSFMAKLSHNFQLEAMTFISGLLFGYSIKHHPEYMTFQGCIVKKAKRVLLPCFFFSAFYYVIFFDLSASWYHVLYDILQGCGHLWYLPMIFWCFVGVYLIEKYIRISPQFFWVLAACAALLSLKVYLPLRLGHTATFFIYFLSGYFVMKYDLSQRIVFDTKVSMLLIVLYVLFGVCLKENVIDWETHSLSLKICRILTMNTLHLLGGE</sequence>
<organism evidence="3 4">
    <name type="scientific">Bacteroides uniformis</name>
    <dbReference type="NCBI Taxonomy" id="820"/>
    <lineage>
        <taxon>Bacteria</taxon>
        <taxon>Pseudomonadati</taxon>
        <taxon>Bacteroidota</taxon>
        <taxon>Bacteroidia</taxon>
        <taxon>Bacteroidales</taxon>
        <taxon>Bacteroidaceae</taxon>
        <taxon>Bacteroides</taxon>
    </lineage>
</organism>
<accession>A0A414JTU7</accession>
<dbReference type="Pfam" id="PF01757">
    <property type="entry name" value="Acyl_transf_3"/>
    <property type="match status" value="1"/>
</dbReference>
<name>A0A414JTU7_BACUN</name>
<dbReference type="GO" id="GO:0016747">
    <property type="term" value="F:acyltransferase activity, transferring groups other than amino-acyl groups"/>
    <property type="evidence" value="ECO:0007669"/>
    <property type="project" value="InterPro"/>
</dbReference>